<keyword evidence="14 16" id="KW-0472">Membrane</keyword>
<feature type="transmembrane region" description="Helical" evidence="16">
    <location>
        <begin position="321"/>
        <end position="338"/>
    </location>
</feature>
<dbReference type="NCBIfam" id="NF003756">
    <property type="entry name" value="PRK05349.1"/>
    <property type="match status" value="1"/>
</dbReference>
<proteinExistence type="inferred from homology"/>
<dbReference type="EMBL" id="JAASRN010000001">
    <property type="protein sequence ID" value="NIK73094.1"/>
    <property type="molecule type" value="Genomic_DNA"/>
</dbReference>
<dbReference type="InterPro" id="IPR004338">
    <property type="entry name" value="NqrB/RnfD"/>
</dbReference>
<evidence type="ECO:0000256" key="2">
    <source>
        <dbReference type="ARBA" id="ARBA00022475"/>
    </source>
</evidence>
<dbReference type="Pfam" id="PF03116">
    <property type="entry name" value="NQR2_RnfD_RnfE"/>
    <property type="match status" value="1"/>
</dbReference>
<comment type="similarity">
    <text evidence="16">Belongs to the NqrB/RnfD family.</text>
</comment>
<comment type="function">
    <text evidence="16">NQR complex catalyzes the reduction of ubiquinone-1 to ubiquinol by two successive reactions, coupled with the transport of Na(+) ions from the cytoplasm to the periplasm. NqrA to NqrE are probably involved in the second step, the conversion of ubisemiquinone to ubiquinol.</text>
</comment>
<dbReference type="GO" id="GO:0022904">
    <property type="term" value="P:respiratory electron transport chain"/>
    <property type="evidence" value="ECO:0007669"/>
    <property type="project" value="InterPro"/>
</dbReference>
<keyword evidence="9 16" id="KW-1133">Transmembrane helix</keyword>
<evidence type="ECO:0000256" key="1">
    <source>
        <dbReference type="ARBA" id="ARBA00022448"/>
    </source>
</evidence>
<feature type="transmembrane region" description="Helical" evidence="16">
    <location>
        <begin position="289"/>
        <end position="309"/>
    </location>
</feature>
<dbReference type="GO" id="GO:0010181">
    <property type="term" value="F:FMN binding"/>
    <property type="evidence" value="ECO:0007669"/>
    <property type="project" value="InterPro"/>
</dbReference>
<evidence type="ECO:0000256" key="16">
    <source>
        <dbReference type="HAMAP-Rule" id="MF_00426"/>
    </source>
</evidence>
<keyword evidence="2 16" id="KW-1003">Cell membrane</keyword>
<comment type="subunit">
    <text evidence="16">Composed of six subunits; NqrA, NqrB, NqrC, NqrD, NqrE and NqrF.</text>
</comment>
<dbReference type="NCBIfam" id="TIGR01937">
    <property type="entry name" value="nqrB"/>
    <property type="match status" value="1"/>
</dbReference>
<comment type="subcellular location">
    <subcellularLocation>
        <location evidence="16">Cell membrane</location>
        <topology evidence="16">Multi-pass membrane protein</topology>
    </subcellularLocation>
</comment>
<dbReference type="PANTHER" id="PTHR30578">
    <property type="entry name" value="ELECTRON TRANSPORT COMPLEX PROTEIN RNFD"/>
    <property type="match status" value="1"/>
</dbReference>
<evidence type="ECO:0000256" key="4">
    <source>
        <dbReference type="ARBA" id="ARBA00022553"/>
    </source>
</evidence>
<evidence type="ECO:0000313" key="18">
    <source>
        <dbReference type="EMBL" id="NIK73094.1"/>
    </source>
</evidence>
<keyword evidence="3" id="KW-0997">Cell inner membrane</keyword>
<keyword evidence="18" id="KW-0560">Oxidoreductase</keyword>
<keyword evidence="13 16" id="KW-0830">Ubiquinone</keyword>
<reference evidence="18 19" key="1">
    <citation type="submission" date="2020-03" db="EMBL/GenBank/DDBJ databases">
        <title>Genomic Encyclopedia of Type Strains, Phase IV (KMG-IV): sequencing the most valuable type-strain genomes for metagenomic binning, comparative biology and taxonomic classification.</title>
        <authorList>
            <person name="Goeker M."/>
        </authorList>
    </citation>
    <scope>NUCLEOTIDE SEQUENCE [LARGE SCALE GENOMIC DNA]</scope>
    <source>
        <strain evidence="18 19">DSM 5718</strain>
    </source>
</reference>
<evidence type="ECO:0000256" key="8">
    <source>
        <dbReference type="ARBA" id="ARBA00022967"/>
    </source>
</evidence>
<evidence type="ECO:0000256" key="9">
    <source>
        <dbReference type="ARBA" id="ARBA00022989"/>
    </source>
</evidence>
<sequence>MMWLRKKLDQIKPLFEKDGKFASLHPVFDAFETFLFVPNHTTGPRQEVHVRDAMDLKRMMVTVIIALVPCLLFGMWNVGHQKALATGIAMTGWEKFLFGLEKTLPIIIVSYVVGLGIEFTFASIRKHSVNEGFLVTGMLIPLVVPPTIPLWQVAVATAFAVVLGKEVFGGTGMNVLNVALTARAYLYFAHPSDIAGSGIWVATEKQATVDGYTGETALSVAATTASKLKEAGQAFSAESVVQALNDYMGGMFTFKNMFLGTIPGSIGETSTLMCLIGALILIATGVGSWKIMVSAFGGAYLTALFFNAIASDAYMAMPAHYHLVMGGLAFGIVFMATDPVSAAHTETGKWIYGFLIGVITILIRVLNPAYPEGIMLAILFMNVMAPLIDFYVVEANKKRRLSRATV</sequence>
<feature type="transmembrane region" description="Helical" evidence="16">
    <location>
        <begin position="257"/>
        <end position="282"/>
    </location>
</feature>
<comment type="catalytic activity">
    <reaction evidence="16">
        <text>a ubiquinone + n Na(+)(in) + NADH + H(+) = a ubiquinol + n Na(+)(out) + NAD(+)</text>
        <dbReference type="Rhea" id="RHEA:47748"/>
        <dbReference type="Rhea" id="RHEA-COMP:9565"/>
        <dbReference type="Rhea" id="RHEA-COMP:9566"/>
        <dbReference type="ChEBI" id="CHEBI:15378"/>
        <dbReference type="ChEBI" id="CHEBI:16389"/>
        <dbReference type="ChEBI" id="CHEBI:17976"/>
        <dbReference type="ChEBI" id="CHEBI:29101"/>
        <dbReference type="ChEBI" id="CHEBI:57540"/>
        <dbReference type="ChEBI" id="CHEBI:57945"/>
        <dbReference type="EC" id="7.2.1.1"/>
    </reaction>
</comment>
<keyword evidence="7 16" id="KW-0812">Transmembrane</keyword>
<keyword evidence="15 16" id="KW-0739">Sodium transport</keyword>
<feature type="transmembrane region" description="Helical" evidence="16">
    <location>
        <begin position="373"/>
        <end position="393"/>
    </location>
</feature>
<dbReference type="HAMAP" id="MF_00426">
    <property type="entry name" value="NqrB"/>
    <property type="match status" value="1"/>
</dbReference>
<keyword evidence="5 16" id="KW-0285">Flavoprotein</keyword>
<keyword evidence="12 16" id="KW-0406">Ion transport</keyword>
<feature type="transmembrane region" description="Helical" evidence="16">
    <location>
        <begin position="350"/>
        <end position="367"/>
    </location>
</feature>
<dbReference type="EC" id="7.2.1.1" evidence="16"/>
<keyword evidence="19" id="KW-1185">Reference proteome</keyword>
<keyword evidence="6 16" id="KW-0288">FMN</keyword>
<evidence type="ECO:0000256" key="3">
    <source>
        <dbReference type="ARBA" id="ARBA00022519"/>
    </source>
</evidence>
<dbReference type="InterPro" id="IPR010966">
    <property type="entry name" value="NqrB"/>
</dbReference>
<evidence type="ECO:0000313" key="19">
    <source>
        <dbReference type="Proteomes" id="UP000537126"/>
    </source>
</evidence>
<keyword evidence="11 16" id="KW-0915">Sodium</keyword>
<evidence type="ECO:0000256" key="13">
    <source>
        <dbReference type="ARBA" id="ARBA00023075"/>
    </source>
</evidence>
<feature type="transmembrane region" description="Helical" evidence="16">
    <location>
        <begin position="59"/>
        <end position="76"/>
    </location>
</feature>
<evidence type="ECO:0000256" key="5">
    <source>
        <dbReference type="ARBA" id="ARBA00022630"/>
    </source>
</evidence>
<accession>A0A846MNL6</accession>
<dbReference type="GO" id="GO:0005886">
    <property type="term" value="C:plasma membrane"/>
    <property type="evidence" value="ECO:0007669"/>
    <property type="project" value="UniProtKB-SubCell"/>
</dbReference>
<name>A0A846MNL6_9BACT</name>
<organism evidence="18 19">
    <name type="scientific">Thermonema lapsum</name>
    <dbReference type="NCBI Taxonomy" id="28195"/>
    <lineage>
        <taxon>Bacteria</taxon>
        <taxon>Pseudomonadati</taxon>
        <taxon>Bacteroidota</taxon>
        <taxon>Cytophagia</taxon>
        <taxon>Cytophagales</taxon>
        <taxon>Thermonemataceae</taxon>
        <taxon>Thermonema</taxon>
    </lineage>
</organism>
<evidence type="ECO:0000256" key="11">
    <source>
        <dbReference type="ARBA" id="ARBA00023053"/>
    </source>
</evidence>
<evidence type="ECO:0000256" key="7">
    <source>
        <dbReference type="ARBA" id="ARBA00022692"/>
    </source>
</evidence>
<evidence type="ECO:0000256" key="10">
    <source>
        <dbReference type="ARBA" id="ARBA00023027"/>
    </source>
</evidence>
<feature type="transmembrane region" description="Helical" evidence="16">
    <location>
        <begin position="133"/>
        <end position="163"/>
    </location>
</feature>
<comment type="caution">
    <text evidence="18">The sequence shown here is derived from an EMBL/GenBank/DDBJ whole genome shotgun (WGS) entry which is preliminary data.</text>
</comment>
<gene>
    <name evidence="16" type="primary">nqrB</name>
    <name evidence="18" type="ORF">FHS56_000580</name>
</gene>
<evidence type="ECO:0000256" key="17">
    <source>
        <dbReference type="PIRSR" id="PIRSR016055-50"/>
    </source>
</evidence>
<feature type="modified residue" description="FMN phosphoryl threonine" evidence="16 17">
    <location>
        <position position="216"/>
    </location>
</feature>
<protein>
    <recommendedName>
        <fullName evidence="16">Na(+)-translocating NADH-quinone reductase subunit B</fullName>
        <shortName evidence="16">Na(+)-NQR subunit B</shortName>
        <shortName evidence="16">Na(+)-translocating NQR subunit B</shortName>
        <ecNumber evidence="16">7.2.1.1</ecNumber>
    </recommendedName>
    <alternativeName>
        <fullName evidence="16">NQR complex subunit B</fullName>
    </alternativeName>
    <alternativeName>
        <fullName evidence="16">NQR-1 subunit B</fullName>
    </alternativeName>
</protein>
<evidence type="ECO:0000256" key="14">
    <source>
        <dbReference type="ARBA" id="ARBA00023136"/>
    </source>
</evidence>
<dbReference type="GO" id="GO:0006814">
    <property type="term" value="P:sodium ion transport"/>
    <property type="evidence" value="ECO:0007669"/>
    <property type="project" value="UniProtKB-UniRule"/>
</dbReference>
<dbReference type="GO" id="GO:0016655">
    <property type="term" value="F:oxidoreductase activity, acting on NAD(P)H, quinone or similar compound as acceptor"/>
    <property type="evidence" value="ECO:0007669"/>
    <property type="project" value="UniProtKB-UniRule"/>
</dbReference>
<keyword evidence="4 16" id="KW-0597">Phosphoprotein</keyword>
<keyword evidence="8 16" id="KW-1278">Translocase</keyword>
<dbReference type="PANTHER" id="PTHR30578:SF1">
    <property type="entry name" value="NA(+)-TRANSLOCATING NADH-QUINONE REDUCTASE SUBUNIT B"/>
    <property type="match status" value="1"/>
</dbReference>
<dbReference type="PIRSF" id="PIRSF016055">
    <property type="entry name" value="NADH-UbQ_OxRdtase_B_su"/>
    <property type="match status" value="1"/>
</dbReference>
<evidence type="ECO:0000256" key="12">
    <source>
        <dbReference type="ARBA" id="ARBA00023065"/>
    </source>
</evidence>
<dbReference type="AlphaFoldDB" id="A0A846MNL6"/>
<evidence type="ECO:0000256" key="6">
    <source>
        <dbReference type="ARBA" id="ARBA00022643"/>
    </source>
</evidence>
<keyword evidence="10 16" id="KW-0520">NAD</keyword>
<evidence type="ECO:0000256" key="15">
    <source>
        <dbReference type="ARBA" id="ARBA00023201"/>
    </source>
</evidence>
<dbReference type="GO" id="GO:0055085">
    <property type="term" value="P:transmembrane transport"/>
    <property type="evidence" value="ECO:0007669"/>
    <property type="project" value="InterPro"/>
</dbReference>
<feature type="transmembrane region" description="Helical" evidence="16">
    <location>
        <begin position="103"/>
        <end position="121"/>
    </location>
</feature>
<comment type="cofactor">
    <cofactor evidence="16 17">
        <name>FMN</name>
        <dbReference type="ChEBI" id="CHEBI:58210"/>
    </cofactor>
</comment>
<dbReference type="RefSeq" id="WP_166918370.1">
    <property type="nucleotide sequence ID" value="NZ_JAASRN010000001.1"/>
</dbReference>
<keyword evidence="1 16" id="KW-0813">Transport</keyword>
<dbReference type="Proteomes" id="UP000537126">
    <property type="component" value="Unassembled WGS sequence"/>
</dbReference>